<evidence type="ECO:0000256" key="2">
    <source>
        <dbReference type="ARBA" id="ARBA00010110"/>
    </source>
</evidence>
<evidence type="ECO:0000256" key="7">
    <source>
        <dbReference type="ARBA" id="ARBA00023136"/>
    </source>
</evidence>
<feature type="transmembrane region" description="Helical" evidence="8">
    <location>
        <begin position="292"/>
        <end position="312"/>
    </location>
</feature>
<evidence type="ECO:0000256" key="1">
    <source>
        <dbReference type="ARBA" id="ARBA00004651"/>
    </source>
</evidence>
<keyword evidence="3" id="KW-0813">Transport</keyword>
<feature type="transmembrane region" description="Helical" evidence="8">
    <location>
        <begin position="196"/>
        <end position="220"/>
    </location>
</feature>
<feature type="transmembrane region" description="Helical" evidence="8">
    <location>
        <begin position="164"/>
        <end position="184"/>
    </location>
</feature>
<dbReference type="GO" id="GO:0015105">
    <property type="term" value="F:arsenite transmembrane transporter activity"/>
    <property type="evidence" value="ECO:0007669"/>
    <property type="project" value="TreeGrafter"/>
</dbReference>
<feature type="transmembrane region" description="Helical" evidence="8">
    <location>
        <begin position="131"/>
        <end position="152"/>
    </location>
</feature>
<dbReference type="Gene3D" id="1.20.1530.20">
    <property type="match status" value="1"/>
</dbReference>
<dbReference type="GO" id="GO:0005886">
    <property type="term" value="C:plasma membrane"/>
    <property type="evidence" value="ECO:0007669"/>
    <property type="project" value="UniProtKB-SubCell"/>
</dbReference>
<dbReference type="EMBL" id="AP022588">
    <property type="protein sequence ID" value="BBY31573.1"/>
    <property type="molecule type" value="Genomic_DNA"/>
</dbReference>
<feature type="transmembrane region" description="Helical" evidence="8">
    <location>
        <begin position="15"/>
        <end position="32"/>
    </location>
</feature>
<feature type="transmembrane region" description="Helical" evidence="8">
    <location>
        <begin position="101"/>
        <end position="124"/>
    </location>
</feature>
<dbReference type="InterPro" id="IPR002657">
    <property type="entry name" value="BilAc:Na_symport/Acr3"/>
</dbReference>
<evidence type="ECO:0000256" key="4">
    <source>
        <dbReference type="ARBA" id="ARBA00022475"/>
    </source>
</evidence>
<evidence type="ECO:0000313" key="9">
    <source>
        <dbReference type="EMBL" id="BBY31573.1"/>
    </source>
</evidence>
<name>A0A7I7QYV1_9MYCO</name>
<keyword evidence="5 8" id="KW-0812">Transmembrane</keyword>
<accession>A0A7I7QYV1</accession>
<evidence type="ECO:0000313" key="10">
    <source>
        <dbReference type="Proteomes" id="UP000467193"/>
    </source>
</evidence>
<dbReference type="GO" id="GO:0015104">
    <property type="term" value="F:antimonite transmembrane transporter activity"/>
    <property type="evidence" value="ECO:0007669"/>
    <property type="project" value="TreeGrafter"/>
</dbReference>
<dbReference type="PANTHER" id="PTHR43057">
    <property type="entry name" value="ARSENITE EFFLUX TRANSPORTER"/>
    <property type="match status" value="1"/>
</dbReference>
<evidence type="ECO:0000256" key="8">
    <source>
        <dbReference type="SAM" id="Phobius"/>
    </source>
</evidence>
<protein>
    <submittedName>
        <fullName evidence="9">Arsenic resistance protein</fullName>
    </submittedName>
</protein>
<dbReference type="Pfam" id="PF01758">
    <property type="entry name" value="SBF"/>
    <property type="match status" value="1"/>
</dbReference>
<comment type="subcellular location">
    <subcellularLocation>
        <location evidence="1">Cell membrane</location>
        <topology evidence="1">Multi-pass membrane protein</topology>
    </subcellularLocation>
</comment>
<dbReference type="InterPro" id="IPR004706">
    <property type="entry name" value="Arsenical-R_Acr3"/>
</dbReference>
<evidence type="ECO:0000256" key="6">
    <source>
        <dbReference type="ARBA" id="ARBA00022989"/>
    </source>
</evidence>
<feature type="transmembrane region" description="Helical" evidence="8">
    <location>
        <begin position="38"/>
        <end position="60"/>
    </location>
</feature>
<gene>
    <name evidence="9" type="ORF">MSEDJ_56690</name>
</gene>
<dbReference type="Proteomes" id="UP000467193">
    <property type="component" value="Chromosome"/>
</dbReference>
<dbReference type="AlphaFoldDB" id="A0A7I7QYV1"/>
<dbReference type="InterPro" id="IPR038770">
    <property type="entry name" value="Na+/solute_symporter_sf"/>
</dbReference>
<feature type="transmembrane region" description="Helical" evidence="8">
    <location>
        <begin position="72"/>
        <end position="95"/>
    </location>
</feature>
<evidence type="ECO:0000256" key="3">
    <source>
        <dbReference type="ARBA" id="ARBA00022448"/>
    </source>
</evidence>
<comment type="similarity">
    <text evidence="2">Belongs to the arsenical resistance-3 (ACR3) (TC 2.A.59) family.</text>
</comment>
<evidence type="ECO:0000256" key="5">
    <source>
        <dbReference type="ARBA" id="ARBA00022692"/>
    </source>
</evidence>
<sequence>MSSSSMTETMERHQIAIYLSGLAAGAVVGWAWPTGGPVWEAAIYPVLGALLYATFLQVPFTKLTVAFRDGRFLSAVLLVNFLIVPLVVVALTSVISLQQAVLLGVLLTLLTPCIDYVIVFSGLAGGDSQRLLAAAPLLMLAQMAALPLFLWLFVGPELADIVEIGPFVEAFLILIVLPLGLAWATEALSSRHRSGAAISSAMTTAMVPLMTTTLFVVVASQFPKITDQTEQVFRVVPIYAAYLVVMAGIGLAAAKLLQLDAPRSRALIFSGATRNSLVVLPLALALPEDYAITPVIVVTQTLVELVGMIIYVRLIPRVTPAPAAYA</sequence>
<keyword evidence="4" id="KW-1003">Cell membrane</keyword>
<keyword evidence="10" id="KW-1185">Reference proteome</keyword>
<keyword evidence="7 8" id="KW-0472">Membrane</keyword>
<dbReference type="PANTHER" id="PTHR43057:SF1">
    <property type="entry name" value="ARSENICAL-RESISTANCE PROTEIN 3"/>
    <property type="match status" value="1"/>
</dbReference>
<organism evidence="9 10">
    <name type="scientific">Mycolicibacterium sediminis</name>
    <dbReference type="NCBI Taxonomy" id="1286180"/>
    <lineage>
        <taxon>Bacteria</taxon>
        <taxon>Bacillati</taxon>
        <taxon>Actinomycetota</taxon>
        <taxon>Actinomycetes</taxon>
        <taxon>Mycobacteriales</taxon>
        <taxon>Mycobacteriaceae</taxon>
        <taxon>Mycolicibacterium</taxon>
    </lineage>
</organism>
<keyword evidence="6 8" id="KW-1133">Transmembrane helix</keyword>
<dbReference type="KEGG" id="msei:MSEDJ_56690"/>
<proteinExistence type="inferred from homology"/>
<dbReference type="GO" id="GO:0015297">
    <property type="term" value="F:antiporter activity"/>
    <property type="evidence" value="ECO:0007669"/>
    <property type="project" value="InterPro"/>
</dbReference>
<feature type="transmembrane region" description="Helical" evidence="8">
    <location>
        <begin position="232"/>
        <end position="254"/>
    </location>
</feature>
<reference evidence="9 10" key="1">
    <citation type="journal article" date="2019" name="Emerg. Microbes Infect.">
        <title>Comprehensive subspecies identification of 175 nontuberculous mycobacteria species based on 7547 genomic profiles.</title>
        <authorList>
            <person name="Matsumoto Y."/>
            <person name="Kinjo T."/>
            <person name="Motooka D."/>
            <person name="Nabeya D."/>
            <person name="Jung N."/>
            <person name="Uechi K."/>
            <person name="Horii T."/>
            <person name="Iida T."/>
            <person name="Fujita J."/>
            <person name="Nakamura S."/>
        </authorList>
    </citation>
    <scope>NUCLEOTIDE SEQUENCE [LARGE SCALE GENOMIC DNA]</scope>
    <source>
        <strain evidence="9 10">JCM 17899</strain>
    </source>
</reference>